<evidence type="ECO:0000313" key="7">
    <source>
        <dbReference type="EMBL" id="QSQ18905.1"/>
    </source>
</evidence>
<dbReference type="InterPro" id="IPR015422">
    <property type="entry name" value="PyrdxlP-dep_Trfase_small"/>
</dbReference>
<dbReference type="InterPro" id="IPR004632">
    <property type="entry name" value="4NH2But_aminotransferase_bac"/>
</dbReference>
<dbReference type="SUPFAM" id="SSF53383">
    <property type="entry name" value="PLP-dependent transferases"/>
    <property type="match status" value="1"/>
</dbReference>
<comment type="cofactor">
    <cofactor evidence="1">
        <name>pyridoxal 5'-phosphate</name>
        <dbReference type="ChEBI" id="CHEBI:597326"/>
    </cofactor>
</comment>
<dbReference type="PANTHER" id="PTHR11986">
    <property type="entry name" value="AMINOTRANSFERASE CLASS III"/>
    <property type="match status" value="1"/>
</dbReference>
<evidence type="ECO:0000256" key="2">
    <source>
        <dbReference type="ARBA" id="ARBA00008954"/>
    </source>
</evidence>
<dbReference type="InterPro" id="IPR005814">
    <property type="entry name" value="Aminotrans_3"/>
</dbReference>
<dbReference type="InterPro" id="IPR015421">
    <property type="entry name" value="PyrdxlP-dep_Trfase_major"/>
</dbReference>
<dbReference type="RefSeq" id="WP_206720493.1">
    <property type="nucleotide sequence ID" value="NZ_CP071090.1"/>
</dbReference>
<name>A0ABX7NJF9_9BACT</name>
<dbReference type="CDD" id="cd00610">
    <property type="entry name" value="OAT_like"/>
    <property type="match status" value="1"/>
</dbReference>
<evidence type="ECO:0000313" key="8">
    <source>
        <dbReference type="Proteomes" id="UP000662747"/>
    </source>
</evidence>
<accession>A0ABX7NJF9</accession>
<gene>
    <name evidence="7" type="primary">gabT</name>
    <name evidence="7" type="ORF">JY651_26480</name>
</gene>
<evidence type="ECO:0000256" key="1">
    <source>
        <dbReference type="ARBA" id="ARBA00001933"/>
    </source>
</evidence>
<evidence type="ECO:0000256" key="4">
    <source>
        <dbReference type="ARBA" id="ARBA00022679"/>
    </source>
</evidence>
<dbReference type="PIRSF" id="PIRSF000521">
    <property type="entry name" value="Transaminase_4ab_Lys_Orn"/>
    <property type="match status" value="1"/>
</dbReference>
<keyword evidence="3 7" id="KW-0032">Aminotransferase</keyword>
<evidence type="ECO:0000256" key="3">
    <source>
        <dbReference type="ARBA" id="ARBA00022576"/>
    </source>
</evidence>
<dbReference type="NCBIfam" id="TIGR00700">
    <property type="entry name" value="GABAtrnsam"/>
    <property type="match status" value="1"/>
</dbReference>
<dbReference type="Proteomes" id="UP000662747">
    <property type="component" value="Chromosome"/>
</dbReference>
<evidence type="ECO:0000256" key="6">
    <source>
        <dbReference type="RuleBase" id="RU003560"/>
    </source>
</evidence>
<dbReference type="Pfam" id="PF00202">
    <property type="entry name" value="Aminotran_3"/>
    <property type="match status" value="1"/>
</dbReference>
<reference evidence="7 8" key="1">
    <citation type="submission" date="2021-02" db="EMBL/GenBank/DDBJ databases">
        <title>De Novo genome assembly of isolated myxobacteria.</title>
        <authorList>
            <person name="Stevens D.C."/>
        </authorList>
    </citation>
    <scope>NUCLEOTIDE SEQUENCE [LARGE SCALE GENOMIC DNA]</scope>
    <source>
        <strain evidence="8">SCPEA02</strain>
    </source>
</reference>
<dbReference type="GO" id="GO:0034386">
    <property type="term" value="F:4-aminobutyrate:2-oxoglutarate transaminase activity"/>
    <property type="evidence" value="ECO:0007669"/>
    <property type="project" value="UniProtKB-EC"/>
</dbReference>
<dbReference type="InterPro" id="IPR015424">
    <property type="entry name" value="PyrdxlP-dep_Trfase"/>
</dbReference>
<dbReference type="EMBL" id="CP071090">
    <property type="protein sequence ID" value="QSQ18905.1"/>
    <property type="molecule type" value="Genomic_DNA"/>
</dbReference>
<comment type="similarity">
    <text evidence="2 6">Belongs to the class-III pyridoxal-phosphate-dependent aminotransferase family.</text>
</comment>
<dbReference type="Gene3D" id="3.40.640.10">
    <property type="entry name" value="Type I PLP-dependent aspartate aminotransferase-like (Major domain)"/>
    <property type="match status" value="1"/>
</dbReference>
<keyword evidence="5 6" id="KW-0663">Pyridoxal phosphate</keyword>
<dbReference type="InterPro" id="IPR049704">
    <property type="entry name" value="Aminotrans_3_PPA_site"/>
</dbReference>
<evidence type="ECO:0000256" key="5">
    <source>
        <dbReference type="ARBA" id="ARBA00022898"/>
    </source>
</evidence>
<dbReference type="PROSITE" id="PS00600">
    <property type="entry name" value="AA_TRANSFER_CLASS_3"/>
    <property type="match status" value="1"/>
</dbReference>
<sequence length="422" mass="45413">MKENTHLLRRKDAATPRGVSVMAPFFVARAENSELWDVEGRRFIDFAGGIAVLNTGHRHPRVVEAVRAQLDSFTHTAYQIVPYESYVALAERLNQLVPGPHAKKTTFFSTGAEAVENAVKIARAATGRSGVIAFTGAFHGRTMMGMALTGKVVPYKAGFGPFPAEVFHVPFPMPLHGVSVEDSLKALQALFKADIEPKRVAAIILEPVQGEGGFYVAPPELLRALRKVCDEHGILLIADEIQTGFGRTGRWFAMNHHDVAPDLMTLAKSLAGGFPLSAVTGRADVMDAPAPGALGGTYAGSPMAIAAAHAVLDVMQEEKLVERGERFGAQLRERLLVLKARQPRMAEVRGLGAMLAVEFCQPGGNTPDPDFAQQVRTRALERGVLLLTCGVHANVIRFLFPLTIPDAVFAEALDILDGALAG</sequence>
<proteinExistence type="inferred from homology"/>
<keyword evidence="4 7" id="KW-0808">Transferase</keyword>
<dbReference type="Gene3D" id="3.90.1150.10">
    <property type="entry name" value="Aspartate Aminotransferase, domain 1"/>
    <property type="match status" value="1"/>
</dbReference>
<organism evidence="7 8">
    <name type="scientific">Pyxidicoccus parkwayensis</name>
    <dbReference type="NCBI Taxonomy" id="2813578"/>
    <lineage>
        <taxon>Bacteria</taxon>
        <taxon>Pseudomonadati</taxon>
        <taxon>Myxococcota</taxon>
        <taxon>Myxococcia</taxon>
        <taxon>Myxococcales</taxon>
        <taxon>Cystobacterineae</taxon>
        <taxon>Myxococcaceae</taxon>
        <taxon>Pyxidicoccus</taxon>
    </lineage>
</organism>
<dbReference type="EC" id="2.6.1.19" evidence="7"/>
<dbReference type="InterPro" id="IPR050103">
    <property type="entry name" value="Class-III_PLP-dep_AT"/>
</dbReference>
<keyword evidence="8" id="KW-1185">Reference proteome</keyword>
<protein>
    <submittedName>
        <fullName evidence="7">4-aminobutyrate--2-oxoglutarate transaminase</fullName>
        <ecNumber evidence="7">2.6.1.19</ecNumber>
    </submittedName>
</protein>